<dbReference type="Pfam" id="PF20344">
    <property type="entry name" value="DUF6639"/>
    <property type="match status" value="1"/>
</dbReference>
<organism evidence="2 3">
    <name type="scientific">Lutimaribacter saemankumensis</name>
    <dbReference type="NCBI Taxonomy" id="490829"/>
    <lineage>
        <taxon>Bacteria</taxon>
        <taxon>Pseudomonadati</taxon>
        <taxon>Pseudomonadota</taxon>
        <taxon>Alphaproteobacteria</taxon>
        <taxon>Rhodobacterales</taxon>
        <taxon>Roseobacteraceae</taxon>
        <taxon>Lutimaribacter</taxon>
    </lineage>
</organism>
<protein>
    <submittedName>
        <fullName evidence="2">Uncharacterized protein</fullName>
    </submittedName>
</protein>
<reference evidence="2 3" key="1">
    <citation type="submission" date="2016-10" db="EMBL/GenBank/DDBJ databases">
        <authorList>
            <person name="de Groot N.N."/>
        </authorList>
    </citation>
    <scope>NUCLEOTIDE SEQUENCE [LARGE SCALE GENOMIC DNA]</scope>
    <source>
        <strain evidence="2 3">DSM 28010</strain>
    </source>
</reference>
<name>A0A1G8N3F5_9RHOB</name>
<sequence length="226" mass="24586">MLHRLCLVLLLTLAPQAGQAGDITHICATGDTVTAPDSALVERACAALATALPRLAQCHLPRPEPLSILVTDAILGDHPDCMGLFDCKANLIQVLPPSALEQIFRADSPYLRISSTLLFESLIVHEVTHALVYQAMGPDSGPRAQNEFMAYAMQYDFLPDAAREKLLEGRANGGTVTLESINGLILAMAPDAFAARVWFYFSRPENGCDLFGKLIRREMVFDGVHP</sequence>
<gene>
    <name evidence="2" type="ORF">SAMN05421850_10549</name>
</gene>
<evidence type="ECO:0000256" key="1">
    <source>
        <dbReference type="SAM" id="SignalP"/>
    </source>
</evidence>
<feature type="signal peptide" evidence="1">
    <location>
        <begin position="1"/>
        <end position="20"/>
    </location>
</feature>
<keyword evidence="3" id="KW-1185">Reference proteome</keyword>
<dbReference type="EMBL" id="FNEB01000005">
    <property type="protein sequence ID" value="SDI74626.1"/>
    <property type="molecule type" value="Genomic_DNA"/>
</dbReference>
<evidence type="ECO:0000313" key="3">
    <source>
        <dbReference type="Proteomes" id="UP000199340"/>
    </source>
</evidence>
<dbReference type="InterPro" id="IPR046579">
    <property type="entry name" value="DUF6639"/>
</dbReference>
<dbReference type="Proteomes" id="UP000199340">
    <property type="component" value="Unassembled WGS sequence"/>
</dbReference>
<dbReference type="AlphaFoldDB" id="A0A1G8N3F5"/>
<dbReference type="STRING" id="490829.SAMN05421850_10549"/>
<feature type="chain" id="PRO_5011792988" evidence="1">
    <location>
        <begin position="21"/>
        <end position="226"/>
    </location>
</feature>
<evidence type="ECO:0000313" key="2">
    <source>
        <dbReference type="EMBL" id="SDI74626.1"/>
    </source>
</evidence>
<accession>A0A1G8N3F5</accession>
<keyword evidence="1" id="KW-0732">Signal</keyword>
<dbReference type="OrthoDB" id="7830139at2"/>
<proteinExistence type="predicted"/>
<dbReference type="RefSeq" id="WP_090028681.1">
    <property type="nucleotide sequence ID" value="NZ_FNEB01000005.1"/>
</dbReference>